<evidence type="ECO:0000313" key="1">
    <source>
        <dbReference type="EMBL" id="KAK9835406.1"/>
    </source>
</evidence>
<keyword evidence="2" id="KW-1185">Reference proteome</keyword>
<reference evidence="1 2" key="1">
    <citation type="journal article" date="2024" name="Nat. Commun.">
        <title>Phylogenomics reveals the evolutionary origins of lichenization in chlorophyte algae.</title>
        <authorList>
            <person name="Puginier C."/>
            <person name="Libourel C."/>
            <person name="Otte J."/>
            <person name="Skaloud P."/>
            <person name="Haon M."/>
            <person name="Grisel S."/>
            <person name="Petersen M."/>
            <person name="Berrin J.G."/>
            <person name="Delaux P.M."/>
            <person name="Dal Grande F."/>
            <person name="Keller J."/>
        </authorList>
    </citation>
    <scope>NUCLEOTIDE SEQUENCE [LARGE SCALE GENOMIC DNA]</scope>
    <source>
        <strain evidence="1 2">SAG 245.80</strain>
    </source>
</reference>
<evidence type="ECO:0000313" key="2">
    <source>
        <dbReference type="Proteomes" id="UP001445335"/>
    </source>
</evidence>
<sequence>MRVRVGDETVDAYCPTTTRIGGLSAADLLGAQVPCLLSVPPCCPGRPQRRTRFTVEAISLDAPEAPAPSWVGINQTDTNRYMEHFLSSGALPALCRMPGRLQREQQLGICRIDFLYEGRDALEVKTPLSAFPLERIGNPHLLQALAASKKKNYLGRTDVTRFLRHLDALQHALAAQRRALGLRARPRKAAARQPGEPRAAVLHCHLLDAPPPSLASDPGETPTRAAVRARIMSALRAGIELWQVNLLVDEEGVTLQKYFPILK</sequence>
<organism evidence="1 2">
    <name type="scientific">Elliptochloris bilobata</name>
    <dbReference type="NCBI Taxonomy" id="381761"/>
    <lineage>
        <taxon>Eukaryota</taxon>
        <taxon>Viridiplantae</taxon>
        <taxon>Chlorophyta</taxon>
        <taxon>core chlorophytes</taxon>
        <taxon>Trebouxiophyceae</taxon>
        <taxon>Trebouxiophyceae incertae sedis</taxon>
        <taxon>Elliptochloris clade</taxon>
        <taxon>Elliptochloris</taxon>
    </lineage>
</organism>
<name>A0AAW1RQF2_9CHLO</name>
<dbReference type="Gene3D" id="3.40.1350.60">
    <property type="match status" value="1"/>
</dbReference>
<comment type="caution">
    <text evidence="1">The sequence shown here is derived from an EMBL/GenBank/DDBJ whole genome shotgun (WGS) entry which is preliminary data.</text>
</comment>
<protein>
    <recommendedName>
        <fullName evidence="3">Sugar fermentation stimulation protein C-terminal domain-containing protein</fullName>
    </recommendedName>
</protein>
<evidence type="ECO:0008006" key="3">
    <source>
        <dbReference type="Google" id="ProtNLM"/>
    </source>
</evidence>
<dbReference type="EMBL" id="JALJOU010000028">
    <property type="protein sequence ID" value="KAK9835406.1"/>
    <property type="molecule type" value="Genomic_DNA"/>
</dbReference>
<proteinExistence type="predicted"/>
<accession>A0AAW1RQF2</accession>
<dbReference type="Proteomes" id="UP001445335">
    <property type="component" value="Unassembled WGS sequence"/>
</dbReference>
<dbReference type="AlphaFoldDB" id="A0AAW1RQF2"/>
<gene>
    <name evidence="1" type="ORF">WJX81_007637</name>
</gene>